<keyword evidence="2" id="KW-0520">NAD</keyword>
<dbReference type="PANTHER" id="PTHR43476">
    <property type="entry name" value="3-(3-HYDROXY-PHENYL)PROPIONATE/3-HYDROXYCINNAMIC ACID HYDROXYLASE"/>
    <property type="match status" value="1"/>
</dbReference>
<keyword evidence="4" id="KW-0503">Monooxygenase</keyword>
<proteinExistence type="predicted"/>
<dbReference type="InterPro" id="IPR050631">
    <property type="entry name" value="PheA/TfdB_FAD_monoxygenase"/>
</dbReference>
<dbReference type="EMBL" id="BAAAYX010000003">
    <property type="protein sequence ID" value="GAA3697157.1"/>
    <property type="molecule type" value="Genomic_DNA"/>
</dbReference>
<dbReference type="PANTHER" id="PTHR43476:SF4">
    <property type="entry name" value="BLR0106 PROTEIN"/>
    <property type="match status" value="1"/>
</dbReference>
<dbReference type="PRINTS" id="PR00420">
    <property type="entry name" value="RNGMNOXGNASE"/>
</dbReference>
<dbReference type="InterPro" id="IPR002938">
    <property type="entry name" value="FAD-bd"/>
</dbReference>
<evidence type="ECO:0000313" key="4">
    <source>
        <dbReference type="EMBL" id="GAA3697157.1"/>
    </source>
</evidence>
<keyword evidence="5" id="KW-1185">Reference proteome</keyword>
<dbReference type="RefSeq" id="WP_344811335.1">
    <property type="nucleotide sequence ID" value="NZ_BAAAYX010000003.1"/>
</dbReference>
<organism evidence="4 5">
    <name type="scientific">Microlunatus aurantiacus</name>
    <dbReference type="NCBI Taxonomy" id="446786"/>
    <lineage>
        <taxon>Bacteria</taxon>
        <taxon>Bacillati</taxon>
        <taxon>Actinomycetota</taxon>
        <taxon>Actinomycetes</taxon>
        <taxon>Propionibacteriales</taxon>
        <taxon>Propionibacteriaceae</taxon>
        <taxon>Microlunatus</taxon>
    </lineage>
</organism>
<evidence type="ECO:0000313" key="5">
    <source>
        <dbReference type="Proteomes" id="UP001500051"/>
    </source>
</evidence>
<dbReference type="GO" id="GO:0004497">
    <property type="term" value="F:monooxygenase activity"/>
    <property type="evidence" value="ECO:0007669"/>
    <property type="project" value="UniProtKB-KW"/>
</dbReference>
<comment type="caution">
    <text evidence="4">The sequence shown here is derived from an EMBL/GenBank/DDBJ whole genome shotgun (WGS) entry which is preliminary data.</text>
</comment>
<evidence type="ECO:0000256" key="1">
    <source>
        <dbReference type="ARBA" id="ARBA00023002"/>
    </source>
</evidence>
<evidence type="ECO:0000259" key="3">
    <source>
        <dbReference type="Pfam" id="PF01494"/>
    </source>
</evidence>
<protein>
    <submittedName>
        <fullName evidence="4">FAD-dependent monooxygenase</fullName>
    </submittedName>
</protein>
<evidence type="ECO:0000256" key="2">
    <source>
        <dbReference type="ARBA" id="ARBA00023027"/>
    </source>
</evidence>
<dbReference type="Gene3D" id="3.50.50.60">
    <property type="entry name" value="FAD/NAD(P)-binding domain"/>
    <property type="match status" value="1"/>
</dbReference>
<reference evidence="5" key="1">
    <citation type="journal article" date="2019" name="Int. J. Syst. Evol. Microbiol.">
        <title>The Global Catalogue of Microorganisms (GCM) 10K type strain sequencing project: providing services to taxonomists for standard genome sequencing and annotation.</title>
        <authorList>
            <consortium name="The Broad Institute Genomics Platform"/>
            <consortium name="The Broad Institute Genome Sequencing Center for Infectious Disease"/>
            <person name="Wu L."/>
            <person name="Ma J."/>
        </authorList>
    </citation>
    <scope>NUCLEOTIDE SEQUENCE [LARGE SCALE GENOMIC DNA]</scope>
    <source>
        <strain evidence="5">JCM 16548</strain>
    </source>
</reference>
<dbReference type="Pfam" id="PF13450">
    <property type="entry name" value="NAD_binding_8"/>
    <property type="match status" value="1"/>
</dbReference>
<accession>A0ABP7CZR8</accession>
<dbReference type="Proteomes" id="UP001500051">
    <property type="component" value="Unassembled WGS sequence"/>
</dbReference>
<dbReference type="Pfam" id="PF01494">
    <property type="entry name" value="FAD_binding_3"/>
    <property type="match status" value="1"/>
</dbReference>
<dbReference type="Gene3D" id="3.30.9.20">
    <property type="match status" value="1"/>
</dbReference>
<dbReference type="SUPFAM" id="SSF51905">
    <property type="entry name" value="FAD/NAD(P)-binding domain"/>
    <property type="match status" value="1"/>
</dbReference>
<dbReference type="InterPro" id="IPR036188">
    <property type="entry name" value="FAD/NAD-bd_sf"/>
</dbReference>
<gene>
    <name evidence="4" type="ORF">GCM10022204_11380</name>
</gene>
<name>A0ABP7CZR8_9ACTN</name>
<sequence length="386" mass="42637">MNVTCVGGGPAGLMFAILARRAGHDVTVLEQRTPAESFGWGVVFWEGLLEALDRHDPQTAAAVRDEAYRWNDQVVTMPGVEDVRLPSYGYSMGRRRLLELLGTLAEQSGVCVVRESFSGDPGRLAADLVVAGDGVNSALRGRGDFGTRLVRRRNMFLWLGTDREFTSFTFPFVSTPAGWVWGHAYGYADGASTFVVETTPETWSALGFAALGPDATVRRLEELFADSLQGHRLQLRASAYEGHPWTEFVEVHNERWIGGNVALIGDAAHTTHFTIGSGTRLAMEDAMALADAIADQPDLDSALRVYDRTRREHLEGVQRVARRSARWFERVPRYIGRPAPEFATLMENRRSPVMAHLPVGAYLRLTGTAASLPMIEAPLRRLLARL</sequence>
<keyword evidence="1" id="KW-0560">Oxidoreductase</keyword>
<feature type="domain" description="FAD-binding" evidence="3">
    <location>
        <begin position="99"/>
        <end position="316"/>
    </location>
</feature>